<evidence type="ECO:0000256" key="2">
    <source>
        <dbReference type="ARBA" id="ARBA00022525"/>
    </source>
</evidence>
<dbReference type="PRINTS" id="PR00258">
    <property type="entry name" value="SPERACTRCPTR"/>
</dbReference>
<sequence>MLEATSLEIICSDSVRLVNGTSLCSGRLEVKSNQSNQSNQSWSSVCEDDFDLQDAEVVCRELGCGAPSVLQGALYGDMEAPVWTKEFQCRGHESALLDCDSSDTNTCSSGKAVGLTCSDSVRLVNGTSLCSGRLEVKSNQSNQSNQSWSSVCEDDFDLQDAEVVCRELGCGAPSVLQGALYGDMEAPVWTKEFQCRGHESALLDCDSSDRNTCSSGKAVGLTCSDLLAQPNISFSTHIDGVSEATQQGLRVLMGSDFTISCSILPQYPGGSFQLIFNTSDPEQKTYTLPAVNHTAHFLFSAAGSTHRGEYRCVYHLYVFSHNFSSESRLLHLTLAASLTELIIRLVVLLLGMMSLITALCVTSKASRKQKLRRVKNSEI</sequence>
<evidence type="ECO:0000256" key="7">
    <source>
        <dbReference type="PROSITE-ProRule" id="PRU00196"/>
    </source>
</evidence>
<dbReference type="PANTHER" id="PTHR48071:SF15">
    <property type="entry name" value="SRCR DOMAIN-CONTAINING PROTEIN"/>
    <property type="match status" value="1"/>
</dbReference>
<gene>
    <name evidence="10" type="ORF">EPR50_G00031020</name>
</gene>
<keyword evidence="8" id="KW-0472">Membrane</keyword>
<comment type="caution">
    <text evidence="10">The sequence shown here is derived from an EMBL/GenBank/DDBJ whole genome shotgun (WGS) entry which is preliminary data.</text>
</comment>
<dbReference type="EMBL" id="SCKG01000003">
    <property type="protein sequence ID" value="TDH15418.1"/>
    <property type="molecule type" value="Genomic_DNA"/>
</dbReference>
<keyword evidence="8" id="KW-1133">Transmembrane helix</keyword>
<dbReference type="PANTHER" id="PTHR48071">
    <property type="entry name" value="SRCR DOMAIN-CONTAINING PROTEIN"/>
    <property type="match status" value="1"/>
</dbReference>
<name>A0A484DIU2_PERFV</name>
<dbReference type="Pfam" id="PF00530">
    <property type="entry name" value="SRCR"/>
    <property type="match status" value="2"/>
</dbReference>
<organism evidence="10 11">
    <name type="scientific">Perca flavescens</name>
    <name type="common">American yellow perch</name>
    <name type="synonym">Morone flavescens</name>
    <dbReference type="NCBI Taxonomy" id="8167"/>
    <lineage>
        <taxon>Eukaryota</taxon>
        <taxon>Metazoa</taxon>
        <taxon>Chordata</taxon>
        <taxon>Craniata</taxon>
        <taxon>Vertebrata</taxon>
        <taxon>Euteleostomi</taxon>
        <taxon>Actinopterygii</taxon>
        <taxon>Neopterygii</taxon>
        <taxon>Teleostei</taxon>
        <taxon>Neoteleostei</taxon>
        <taxon>Acanthomorphata</taxon>
        <taxon>Eupercaria</taxon>
        <taxon>Perciformes</taxon>
        <taxon>Percoidei</taxon>
        <taxon>Percidae</taxon>
        <taxon>Percinae</taxon>
        <taxon>Perca</taxon>
    </lineage>
</organism>
<dbReference type="InterPro" id="IPR013783">
    <property type="entry name" value="Ig-like_fold"/>
</dbReference>
<evidence type="ECO:0000256" key="1">
    <source>
        <dbReference type="ARBA" id="ARBA00004613"/>
    </source>
</evidence>
<dbReference type="Gene3D" id="3.10.250.10">
    <property type="entry name" value="SRCR-like domain"/>
    <property type="match status" value="2"/>
</dbReference>
<dbReference type="STRING" id="8167.A0A484DIU2"/>
<comment type="subcellular location">
    <subcellularLocation>
        <location evidence="1">Secreted</location>
    </subcellularLocation>
</comment>
<evidence type="ECO:0000256" key="8">
    <source>
        <dbReference type="SAM" id="Phobius"/>
    </source>
</evidence>
<dbReference type="Gene3D" id="2.60.40.10">
    <property type="entry name" value="Immunoglobulins"/>
    <property type="match status" value="1"/>
</dbReference>
<dbReference type="SUPFAM" id="SSF56487">
    <property type="entry name" value="SRCR-like"/>
    <property type="match status" value="2"/>
</dbReference>
<dbReference type="SMART" id="SM00202">
    <property type="entry name" value="SR"/>
    <property type="match status" value="2"/>
</dbReference>
<evidence type="ECO:0000313" key="11">
    <source>
        <dbReference type="Proteomes" id="UP000295070"/>
    </source>
</evidence>
<dbReference type="SUPFAM" id="SSF48726">
    <property type="entry name" value="Immunoglobulin"/>
    <property type="match status" value="1"/>
</dbReference>
<keyword evidence="11" id="KW-1185">Reference proteome</keyword>
<feature type="disulfide bond" evidence="7">
    <location>
        <begin position="89"/>
        <end position="99"/>
    </location>
</feature>
<dbReference type="InterPro" id="IPR036772">
    <property type="entry name" value="SRCR-like_dom_sf"/>
</dbReference>
<dbReference type="FunFam" id="3.10.250.10:FF:000013">
    <property type="entry name" value="CD163 molecule like 1"/>
    <property type="match status" value="2"/>
</dbReference>
<evidence type="ECO:0000256" key="6">
    <source>
        <dbReference type="ARBA" id="ARBA00023180"/>
    </source>
</evidence>
<accession>A0A484DIU2</accession>
<dbReference type="InterPro" id="IPR036179">
    <property type="entry name" value="Ig-like_dom_sf"/>
</dbReference>
<dbReference type="InterPro" id="IPR001190">
    <property type="entry name" value="SRCR"/>
</dbReference>
<feature type="domain" description="SRCR" evidence="9">
    <location>
        <begin position="121"/>
        <end position="224"/>
    </location>
</feature>
<reference evidence="10 11" key="1">
    <citation type="submission" date="2019-01" db="EMBL/GenBank/DDBJ databases">
        <title>A chromosome-scale genome assembly of the yellow perch, Perca flavescens.</title>
        <authorList>
            <person name="Feron R."/>
            <person name="Morvezen R."/>
            <person name="Bestin A."/>
            <person name="Haffray P."/>
            <person name="Klopp C."/>
            <person name="Zahm M."/>
            <person name="Cabau C."/>
            <person name="Roques C."/>
            <person name="Donnadieu C."/>
            <person name="Bouchez O."/>
            <person name="Christie M."/>
            <person name="Larson W."/>
            <person name="Guiguen Y."/>
        </authorList>
    </citation>
    <scope>NUCLEOTIDE SEQUENCE [LARGE SCALE GENOMIC DNA]</scope>
    <source>
        <strain evidence="10">YP-PL-M2</strain>
        <tissue evidence="10">Blood</tissue>
    </source>
</reference>
<proteinExistence type="predicted"/>
<dbReference type="GO" id="GO:0005615">
    <property type="term" value="C:extracellular space"/>
    <property type="evidence" value="ECO:0007669"/>
    <property type="project" value="TreeGrafter"/>
</dbReference>
<keyword evidence="6" id="KW-0325">Glycoprotein</keyword>
<dbReference type="Proteomes" id="UP000295070">
    <property type="component" value="Chromosome 3"/>
</dbReference>
<dbReference type="GO" id="GO:0004252">
    <property type="term" value="F:serine-type endopeptidase activity"/>
    <property type="evidence" value="ECO:0007669"/>
    <property type="project" value="TreeGrafter"/>
</dbReference>
<keyword evidence="4" id="KW-0677">Repeat</keyword>
<evidence type="ECO:0000256" key="5">
    <source>
        <dbReference type="ARBA" id="ARBA00023157"/>
    </source>
</evidence>
<feature type="domain" description="SRCR" evidence="9">
    <location>
        <begin position="15"/>
        <end position="118"/>
    </location>
</feature>
<keyword evidence="8" id="KW-0812">Transmembrane</keyword>
<dbReference type="GO" id="GO:0005886">
    <property type="term" value="C:plasma membrane"/>
    <property type="evidence" value="ECO:0007669"/>
    <property type="project" value="TreeGrafter"/>
</dbReference>
<keyword evidence="2" id="KW-0964">Secreted</keyword>
<evidence type="ECO:0000256" key="4">
    <source>
        <dbReference type="ARBA" id="ARBA00022737"/>
    </source>
</evidence>
<dbReference type="AlphaFoldDB" id="A0A484DIU2"/>
<feature type="disulfide bond" evidence="7">
    <location>
        <begin position="195"/>
        <end position="205"/>
    </location>
</feature>
<comment type="caution">
    <text evidence="7">Lacks conserved residue(s) required for the propagation of feature annotation.</text>
</comment>
<evidence type="ECO:0000313" key="10">
    <source>
        <dbReference type="EMBL" id="TDH15418.1"/>
    </source>
</evidence>
<evidence type="ECO:0000256" key="3">
    <source>
        <dbReference type="ARBA" id="ARBA00022729"/>
    </source>
</evidence>
<dbReference type="PROSITE" id="PS50287">
    <property type="entry name" value="SRCR_2"/>
    <property type="match status" value="2"/>
</dbReference>
<keyword evidence="3" id="KW-0732">Signal</keyword>
<evidence type="ECO:0000259" key="9">
    <source>
        <dbReference type="PROSITE" id="PS50287"/>
    </source>
</evidence>
<feature type="transmembrane region" description="Helical" evidence="8">
    <location>
        <begin position="341"/>
        <end position="362"/>
    </location>
</feature>
<dbReference type="GO" id="GO:0031638">
    <property type="term" value="P:zymogen activation"/>
    <property type="evidence" value="ECO:0007669"/>
    <property type="project" value="TreeGrafter"/>
</dbReference>
<protein>
    <recommendedName>
        <fullName evidence="9">SRCR domain-containing protein</fullName>
    </recommendedName>
</protein>
<keyword evidence="5 7" id="KW-1015">Disulfide bond</keyword>